<dbReference type="OrthoDB" id="45930at2759"/>
<name>A0A9N9IM29_9GLOM</name>
<dbReference type="EMBL" id="CAJVPV010030842">
    <property type="protein sequence ID" value="CAG8741625.1"/>
    <property type="molecule type" value="Genomic_DNA"/>
</dbReference>
<accession>A0A9N9IM29</accession>
<evidence type="ECO:0000313" key="2">
    <source>
        <dbReference type="EMBL" id="CAG8741625.1"/>
    </source>
</evidence>
<dbReference type="Pfam" id="PF04882">
    <property type="entry name" value="Peroxin-3"/>
    <property type="match status" value="1"/>
</dbReference>
<comment type="caution">
    <text evidence="2">The sequence shown here is derived from an EMBL/GenBank/DDBJ whole genome shotgun (WGS) entry which is preliminary data.</text>
</comment>
<dbReference type="GO" id="GO:0030674">
    <property type="term" value="F:protein-macromolecule adaptor activity"/>
    <property type="evidence" value="ECO:0007669"/>
    <property type="project" value="TreeGrafter"/>
</dbReference>
<dbReference type="AlphaFoldDB" id="A0A9N9IM29"/>
<protein>
    <submittedName>
        <fullName evidence="2">16158_t:CDS:1</fullName>
    </submittedName>
</protein>
<evidence type="ECO:0000256" key="1">
    <source>
        <dbReference type="SAM" id="MobiDB-lite"/>
    </source>
</evidence>
<evidence type="ECO:0000313" key="3">
    <source>
        <dbReference type="Proteomes" id="UP000789342"/>
    </source>
</evidence>
<organism evidence="2 3">
    <name type="scientific">Acaulospora morrowiae</name>
    <dbReference type="NCBI Taxonomy" id="94023"/>
    <lineage>
        <taxon>Eukaryota</taxon>
        <taxon>Fungi</taxon>
        <taxon>Fungi incertae sedis</taxon>
        <taxon>Mucoromycota</taxon>
        <taxon>Glomeromycotina</taxon>
        <taxon>Glomeromycetes</taxon>
        <taxon>Diversisporales</taxon>
        <taxon>Acaulosporaceae</taxon>
        <taxon>Acaulospora</taxon>
    </lineage>
</organism>
<feature type="compositionally biased region" description="Polar residues" evidence="1">
    <location>
        <begin position="123"/>
        <end position="134"/>
    </location>
</feature>
<feature type="compositionally biased region" description="Low complexity" evidence="1">
    <location>
        <begin position="107"/>
        <end position="116"/>
    </location>
</feature>
<feature type="compositionally biased region" description="Low complexity" evidence="1">
    <location>
        <begin position="47"/>
        <end position="65"/>
    </location>
</feature>
<dbReference type="GO" id="GO:0005778">
    <property type="term" value="C:peroxisomal membrane"/>
    <property type="evidence" value="ECO:0007669"/>
    <property type="project" value="InterPro"/>
</dbReference>
<sequence length="385" mass="43524">MRRRFQQRQLDCSFAVLDHLSTIAENLLTEFDVESIIALLQRTKNINASGSSSTSSTPNISPSTSVVLVDNNSTPVTPSSSMVIVDKDAGKMIESVNNKDSGENQHSDNSSRSSGQDSDEQSPTSTSHPASNQMKSKVECWNEVKYKTIYLETFLTLVLTIQLNLLGRYNYLYSVVALTERDREQIIQIQPSTGSLLNSKTEQKYLTFIWWFLNVGSKKAIERVREAVESVMSGIQLKQEISYKDFIWFLSEIRTKVESFENENGNRTHGFSNILMPEKYEDELMVLSKGGGGVLETFIEPELRNLLDETKDFIYSQDFATVLSSCLNSAFGLLSQDLYPHFIVKKEDDEVEETIEKNVLLIKLLPDVARSTNIILHGIPNKYIE</sequence>
<feature type="region of interest" description="Disordered" evidence="1">
    <location>
        <begin position="95"/>
        <end position="134"/>
    </location>
</feature>
<gene>
    <name evidence="2" type="ORF">AMORRO_LOCUS14749</name>
</gene>
<dbReference type="Proteomes" id="UP000789342">
    <property type="component" value="Unassembled WGS sequence"/>
</dbReference>
<dbReference type="GO" id="GO:0045046">
    <property type="term" value="P:protein import into peroxisome membrane"/>
    <property type="evidence" value="ECO:0007669"/>
    <property type="project" value="TreeGrafter"/>
</dbReference>
<keyword evidence="3" id="KW-1185">Reference proteome</keyword>
<feature type="region of interest" description="Disordered" evidence="1">
    <location>
        <begin position="47"/>
        <end position="66"/>
    </location>
</feature>
<dbReference type="PANTHER" id="PTHR28080:SF1">
    <property type="entry name" value="PEROXISOMAL BIOGENESIS FACTOR 3"/>
    <property type="match status" value="1"/>
</dbReference>
<feature type="non-terminal residue" evidence="2">
    <location>
        <position position="1"/>
    </location>
</feature>
<dbReference type="InterPro" id="IPR006966">
    <property type="entry name" value="Peroxin-3"/>
</dbReference>
<reference evidence="2" key="1">
    <citation type="submission" date="2021-06" db="EMBL/GenBank/DDBJ databases">
        <authorList>
            <person name="Kallberg Y."/>
            <person name="Tangrot J."/>
            <person name="Rosling A."/>
        </authorList>
    </citation>
    <scope>NUCLEOTIDE SEQUENCE</scope>
    <source>
        <strain evidence="2">CL551</strain>
    </source>
</reference>
<dbReference type="PANTHER" id="PTHR28080">
    <property type="entry name" value="PEROXISOMAL BIOGENESIS FACTOR 3"/>
    <property type="match status" value="1"/>
</dbReference>
<feature type="non-terminal residue" evidence="2">
    <location>
        <position position="385"/>
    </location>
</feature>
<proteinExistence type="predicted"/>